<evidence type="ECO:0000256" key="4">
    <source>
        <dbReference type="RuleBase" id="RU366011"/>
    </source>
</evidence>
<dbReference type="OrthoDB" id="9800621at2"/>
<keyword evidence="4" id="KW-0049">Antioxidant</keyword>
<feature type="domain" description="Thioredoxin" evidence="5">
    <location>
        <begin position="3"/>
        <end position="162"/>
    </location>
</feature>
<evidence type="ECO:0000313" key="7">
    <source>
        <dbReference type="Proteomes" id="UP000234530"/>
    </source>
</evidence>
<keyword evidence="1 4" id="KW-0575">Peroxidase</keyword>
<dbReference type="KEGG" id="pzh:CX676_17845"/>
<comment type="function">
    <text evidence="4">Thiol-specific peroxidase that catalyzes the reduction of hydrogen peroxide and organic hydroperoxides to water and alcohols, respectively. Plays a role in cell protection against oxidative stress by detoxifying peroxides.</text>
</comment>
<dbReference type="RefSeq" id="WP_101753765.1">
    <property type="nucleotide sequence ID" value="NZ_CP025430.1"/>
</dbReference>
<dbReference type="GO" id="GO:0008379">
    <property type="term" value="F:thioredoxin peroxidase activity"/>
    <property type="evidence" value="ECO:0007669"/>
    <property type="project" value="InterPro"/>
</dbReference>
<dbReference type="Proteomes" id="UP000234530">
    <property type="component" value="Chromosome"/>
</dbReference>
<name>A0A2H5F2M1_9RHOB</name>
<reference evidence="6 7" key="1">
    <citation type="journal article" date="2013" name="Antonie Van Leeuwenhoek">
        <title>Paracoccus zhejiangensis sp. nov., isolated from activated sludge in wastewater-treatment system.</title>
        <authorList>
            <person name="Wu Z.G."/>
            <person name="Zhang D.F."/>
            <person name="Liu Y.L."/>
            <person name="Wang F."/>
            <person name="Jiang X."/>
            <person name="Li C."/>
            <person name="Li S.P."/>
            <person name="Hong Q."/>
            <person name="Li W.J."/>
        </authorList>
    </citation>
    <scope>NUCLEOTIDE SEQUENCE [LARGE SCALE GENOMIC DNA]</scope>
    <source>
        <strain evidence="6 7">J6</strain>
    </source>
</reference>
<dbReference type="GO" id="GO:0042744">
    <property type="term" value="P:hydrogen peroxide catabolic process"/>
    <property type="evidence" value="ECO:0007669"/>
    <property type="project" value="TreeGrafter"/>
</dbReference>
<sequence>MTIKVGDTLPEGNLMRLNESGRPEPVDMAELASGRVAIFGLPGAYTGTCTTAHMPSFIRTADQFRAKGVDRIICLTVNDAFVATAWGKETGAEAAGIEVLADADGSVTRAMGLDFDAPPAGLFGRCKRCAMLTSDGSVQVIQIEDSPGVCTVTAGEALLEHA</sequence>
<dbReference type="Pfam" id="PF08534">
    <property type="entry name" value="Redoxin"/>
    <property type="match status" value="1"/>
</dbReference>
<evidence type="ECO:0000256" key="1">
    <source>
        <dbReference type="ARBA" id="ARBA00022559"/>
    </source>
</evidence>
<dbReference type="InterPro" id="IPR013740">
    <property type="entry name" value="Redoxin"/>
</dbReference>
<evidence type="ECO:0000256" key="2">
    <source>
        <dbReference type="ARBA" id="ARBA00023002"/>
    </source>
</evidence>
<dbReference type="GO" id="GO:0034599">
    <property type="term" value="P:cellular response to oxidative stress"/>
    <property type="evidence" value="ECO:0007669"/>
    <property type="project" value="InterPro"/>
</dbReference>
<dbReference type="CDD" id="cd03013">
    <property type="entry name" value="PRX5_like"/>
    <property type="match status" value="1"/>
</dbReference>
<comment type="similarity">
    <text evidence="4">Belongs to the peroxiredoxin family. Prx5 subfamily.</text>
</comment>
<evidence type="ECO:0000259" key="5">
    <source>
        <dbReference type="PROSITE" id="PS51352"/>
    </source>
</evidence>
<evidence type="ECO:0000313" key="6">
    <source>
        <dbReference type="EMBL" id="AUH65792.1"/>
    </source>
</evidence>
<keyword evidence="4" id="KW-0676">Redox-active center</keyword>
<dbReference type="Gene3D" id="3.40.30.10">
    <property type="entry name" value="Glutaredoxin"/>
    <property type="match status" value="1"/>
</dbReference>
<comment type="catalytic activity">
    <reaction evidence="4">
        <text>a hydroperoxide + 2 glutathione = an alcohol + glutathione disulfide + H2O</text>
        <dbReference type="Rhea" id="RHEA:62632"/>
        <dbReference type="ChEBI" id="CHEBI:15377"/>
        <dbReference type="ChEBI" id="CHEBI:30879"/>
        <dbReference type="ChEBI" id="CHEBI:35924"/>
        <dbReference type="ChEBI" id="CHEBI:57925"/>
        <dbReference type="ChEBI" id="CHEBI:58297"/>
        <dbReference type="EC" id="1.11.1.27"/>
    </reaction>
</comment>
<dbReference type="EMBL" id="CP025430">
    <property type="protein sequence ID" value="AUH65792.1"/>
    <property type="molecule type" value="Genomic_DNA"/>
</dbReference>
<dbReference type="GO" id="GO:0045454">
    <property type="term" value="P:cell redox homeostasis"/>
    <property type="evidence" value="ECO:0007669"/>
    <property type="project" value="TreeGrafter"/>
</dbReference>
<organism evidence="6 7">
    <name type="scientific">Paracoccus zhejiangensis</name>
    <dbReference type="NCBI Taxonomy" id="1077935"/>
    <lineage>
        <taxon>Bacteria</taxon>
        <taxon>Pseudomonadati</taxon>
        <taxon>Pseudomonadota</taxon>
        <taxon>Alphaproteobacteria</taxon>
        <taxon>Rhodobacterales</taxon>
        <taxon>Paracoccaceae</taxon>
        <taxon>Paracoccus</taxon>
    </lineage>
</organism>
<proteinExistence type="inferred from homology"/>
<dbReference type="PROSITE" id="PS51352">
    <property type="entry name" value="THIOREDOXIN_2"/>
    <property type="match status" value="1"/>
</dbReference>
<dbReference type="InterPro" id="IPR037944">
    <property type="entry name" value="PRX5-like"/>
</dbReference>
<dbReference type="GO" id="GO:0005737">
    <property type="term" value="C:cytoplasm"/>
    <property type="evidence" value="ECO:0007669"/>
    <property type="project" value="TreeGrafter"/>
</dbReference>
<feature type="active site" description="Cysteine sulfenic acid (-SOH) intermediate" evidence="3">
    <location>
        <position position="49"/>
    </location>
</feature>
<keyword evidence="7" id="KW-1185">Reference proteome</keyword>
<protein>
    <recommendedName>
        <fullName evidence="4">Glutathione-dependent peroxiredoxin</fullName>
        <ecNumber evidence="4">1.11.1.27</ecNumber>
    </recommendedName>
</protein>
<dbReference type="EC" id="1.11.1.27" evidence="4"/>
<accession>A0A2H5F2M1</accession>
<gene>
    <name evidence="6" type="ORF">CX676_17845</name>
</gene>
<dbReference type="AlphaFoldDB" id="A0A2H5F2M1"/>
<dbReference type="PANTHER" id="PTHR10430:SF16">
    <property type="entry name" value="PEROXIREDOXIN-5, MITOCHONDRIAL"/>
    <property type="match status" value="1"/>
</dbReference>
<dbReference type="SUPFAM" id="SSF52833">
    <property type="entry name" value="Thioredoxin-like"/>
    <property type="match status" value="1"/>
</dbReference>
<evidence type="ECO:0000256" key="3">
    <source>
        <dbReference type="PIRSR" id="PIRSR637944-1"/>
    </source>
</evidence>
<dbReference type="InterPro" id="IPR036249">
    <property type="entry name" value="Thioredoxin-like_sf"/>
</dbReference>
<dbReference type="InterPro" id="IPR013766">
    <property type="entry name" value="Thioredoxin_domain"/>
</dbReference>
<dbReference type="PANTHER" id="PTHR10430">
    <property type="entry name" value="PEROXIREDOXIN"/>
    <property type="match status" value="1"/>
</dbReference>
<keyword evidence="2 4" id="KW-0560">Oxidoreductase</keyword>